<dbReference type="Pfam" id="PF01966">
    <property type="entry name" value="HD"/>
    <property type="match status" value="1"/>
</dbReference>
<dbReference type="SUPFAM" id="SSF109604">
    <property type="entry name" value="HD-domain/PDEase-like"/>
    <property type="match status" value="1"/>
</dbReference>
<name>A0A9D1NHQ8_9FIRM</name>
<dbReference type="InterPro" id="IPR023023">
    <property type="entry name" value="dNTPase_2"/>
</dbReference>
<accession>A0A9D1NHQ8</accession>
<dbReference type="InterPro" id="IPR006674">
    <property type="entry name" value="HD_domain"/>
</dbReference>
<evidence type="ECO:0000256" key="1">
    <source>
        <dbReference type="ARBA" id="ARBA00022801"/>
    </source>
</evidence>
<dbReference type="CDD" id="cd00077">
    <property type="entry name" value="HDc"/>
    <property type="match status" value="1"/>
</dbReference>
<dbReference type="InterPro" id="IPR051094">
    <property type="entry name" value="Diverse_Catalytic_Enzymes"/>
</dbReference>
<dbReference type="InterPro" id="IPR006261">
    <property type="entry name" value="dGTPase"/>
</dbReference>
<reference evidence="4" key="2">
    <citation type="journal article" date="2021" name="PeerJ">
        <title>Extensive microbial diversity within the chicken gut microbiome revealed by metagenomics and culture.</title>
        <authorList>
            <person name="Gilroy R."/>
            <person name="Ravi A."/>
            <person name="Getino M."/>
            <person name="Pursley I."/>
            <person name="Horton D.L."/>
            <person name="Alikhan N.F."/>
            <person name="Baker D."/>
            <person name="Gharbi K."/>
            <person name="Hall N."/>
            <person name="Watson M."/>
            <person name="Adriaenssens E.M."/>
            <person name="Foster-Nyarko E."/>
            <person name="Jarju S."/>
            <person name="Secka A."/>
            <person name="Antonio M."/>
            <person name="Oren A."/>
            <person name="Chaudhuri R.R."/>
            <person name="La Ragione R."/>
            <person name="Hildebrand F."/>
            <person name="Pallen M.J."/>
        </authorList>
    </citation>
    <scope>NUCLEOTIDE SEQUENCE</scope>
    <source>
        <strain evidence="4">4920</strain>
    </source>
</reference>
<dbReference type="InterPro" id="IPR026875">
    <property type="entry name" value="PHydrolase_assoc_dom"/>
</dbReference>
<gene>
    <name evidence="4" type="ORF">IAC74_06005</name>
</gene>
<comment type="caution">
    <text evidence="4">The sequence shown here is derived from an EMBL/GenBank/DDBJ whole genome shotgun (WGS) entry which is preliminary data.</text>
</comment>
<feature type="domain" description="HD" evidence="3">
    <location>
        <begin position="76"/>
        <end position="186"/>
    </location>
</feature>
<dbReference type="PROSITE" id="PS51831">
    <property type="entry name" value="HD"/>
    <property type="match status" value="1"/>
</dbReference>
<dbReference type="Gene3D" id="1.10.3210.10">
    <property type="entry name" value="Hypothetical protein af1432"/>
    <property type="match status" value="1"/>
</dbReference>
<dbReference type="SMART" id="SM00471">
    <property type="entry name" value="HDc"/>
    <property type="match status" value="1"/>
</dbReference>
<dbReference type="AlphaFoldDB" id="A0A9D1NHQ8"/>
<protein>
    <recommendedName>
        <fullName evidence="2">Deoxyguanosinetriphosphate triphosphohydrolase-like protein</fullName>
    </recommendedName>
</protein>
<dbReference type="NCBIfam" id="NF002327">
    <property type="entry name" value="PRK01286.1-2"/>
    <property type="match status" value="1"/>
</dbReference>
<dbReference type="EMBL" id="DVOF01000175">
    <property type="protein sequence ID" value="HIV03110.1"/>
    <property type="molecule type" value="Genomic_DNA"/>
</dbReference>
<dbReference type="Proteomes" id="UP000886743">
    <property type="component" value="Unassembled WGS sequence"/>
</dbReference>
<evidence type="ECO:0000259" key="3">
    <source>
        <dbReference type="PROSITE" id="PS51831"/>
    </source>
</evidence>
<evidence type="ECO:0000313" key="5">
    <source>
        <dbReference type="Proteomes" id="UP000886743"/>
    </source>
</evidence>
<dbReference type="NCBIfam" id="TIGR01353">
    <property type="entry name" value="dGTP_triPase"/>
    <property type="match status" value="1"/>
</dbReference>
<sequence length="334" mass="38710">MKTIREQTEEYEKLTLSPYAQLVTETKGRQRPQEKCALRTEYQRDRDRILHSKSFRRLKHKTQVFITPQGDHYRTRLTHTLEVSQIARTIARALRLNEDLTEAMSLGHDLGHTPFGHRGEDTLDALCEGGFRHYEQSLRVVDVLEDGKGLNLTWEVRDGIRNHTGKNLPSTLEGKVLKFADKFAYINHDIDDAIRGGVLREEQLPRDLIEILGARHSQRINTMITDTVQNSLGKNDVVMSKEIGDAMLALRAFMFDTVYDNPVKRNEERKATYIIEAMFHHFVEHPEALPEEYRRFIGEYATDRVVCDYIAGMSDDYAVHTFNDIFVPKSWTVF</sequence>
<reference evidence="4" key="1">
    <citation type="submission" date="2020-10" db="EMBL/GenBank/DDBJ databases">
        <authorList>
            <person name="Gilroy R."/>
        </authorList>
    </citation>
    <scope>NUCLEOTIDE SEQUENCE</scope>
    <source>
        <strain evidence="4">4920</strain>
    </source>
</reference>
<dbReference type="InterPro" id="IPR003607">
    <property type="entry name" value="HD/PDEase_dom"/>
</dbReference>
<dbReference type="PANTHER" id="PTHR35795:SF1">
    <property type="entry name" value="BIS(5'-NUCLEOSYL)-TETRAPHOSPHATASE, SYMMETRICAL"/>
    <property type="match status" value="1"/>
</dbReference>
<organism evidence="4 5">
    <name type="scientific">Candidatus Aphodoplasma excrementigallinarum</name>
    <dbReference type="NCBI Taxonomy" id="2840673"/>
    <lineage>
        <taxon>Bacteria</taxon>
        <taxon>Bacillati</taxon>
        <taxon>Bacillota</taxon>
        <taxon>Clostridia</taxon>
        <taxon>Eubacteriales</taxon>
        <taxon>Candidatus Aphodoplasma</taxon>
    </lineage>
</organism>
<dbReference type="PANTHER" id="PTHR35795">
    <property type="entry name" value="SLR1885 PROTEIN"/>
    <property type="match status" value="1"/>
</dbReference>
<dbReference type="GO" id="GO:0016793">
    <property type="term" value="F:triphosphoric monoester hydrolase activity"/>
    <property type="evidence" value="ECO:0007669"/>
    <property type="project" value="InterPro"/>
</dbReference>
<dbReference type="Pfam" id="PF13286">
    <property type="entry name" value="HD_assoc"/>
    <property type="match status" value="1"/>
</dbReference>
<keyword evidence="1 2" id="KW-0378">Hydrolase</keyword>
<evidence type="ECO:0000313" key="4">
    <source>
        <dbReference type="EMBL" id="HIV03110.1"/>
    </source>
</evidence>
<evidence type="ECO:0000256" key="2">
    <source>
        <dbReference type="HAMAP-Rule" id="MF_01212"/>
    </source>
</evidence>
<comment type="similarity">
    <text evidence="2">Belongs to the dGTPase family. Type 2 subfamily.</text>
</comment>
<dbReference type="HAMAP" id="MF_01212">
    <property type="entry name" value="dGTPase_type2"/>
    <property type="match status" value="1"/>
</dbReference>
<proteinExistence type="inferred from homology"/>